<evidence type="ECO:0000259" key="1">
    <source>
        <dbReference type="Pfam" id="PF20413"/>
    </source>
</evidence>
<comment type="caution">
    <text evidence="2">The sequence shown here is derived from an EMBL/GenBank/DDBJ whole genome shotgun (WGS) entry which is preliminary data.</text>
</comment>
<dbReference type="AlphaFoldDB" id="A0ABD2QFE0"/>
<keyword evidence="3" id="KW-1185">Reference proteome</keyword>
<evidence type="ECO:0000313" key="2">
    <source>
        <dbReference type="EMBL" id="KAL3318229.1"/>
    </source>
</evidence>
<proteinExistence type="predicted"/>
<name>A0ABD2QFE0_9PLAT</name>
<dbReference type="PANTHER" id="PTHR31640:SF1">
    <property type="entry name" value="BRIDGE-LIKE LIPID TRANSFER PROTEIN FAMILY MEMBER 1"/>
    <property type="match status" value="1"/>
</dbReference>
<dbReference type="InterPro" id="IPR047104">
    <property type="entry name" value="BLTP1_N"/>
</dbReference>
<dbReference type="InterPro" id="IPR033616">
    <property type="entry name" value="BLTP1"/>
</dbReference>
<organism evidence="2 3">
    <name type="scientific">Cichlidogyrus casuarinus</name>
    <dbReference type="NCBI Taxonomy" id="1844966"/>
    <lineage>
        <taxon>Eukaryota</taxon>
        <taxon>Metazoa</taxon>
        <taxon>Spiralia</taxon>
        <taxon>Lophotrochozoa</taxon>
        <taxon>Platyhelminthes</taxon>
        <taxon>Monogenea</taxon>
        <taxon>Monopisthocotylea</taxon>
        <taxon>Dactylogyridea</taxon>
        <taxon>Ancyrocephalidae</taxon>
        <taxon>Cichlidogyrus</taxon>
    </lineage>
</organism>
<sequence>MFRNINYSNKDMSLRCCFVVIKFNFWQTFKKIGIRTGELDEKRCLNINCYGLDLHVYNRSSLYDQLKYKIEKSATDADASEVLGSLHQDQPSLLSAFWKEYETLFPAVRFELAIVRTKICFGNSLLPRALMLTCSKMRGVYYPREATHKADEMQNYLKSDFEGFAMSLVQTVQYRGHYNEEESVYKNKKVFVILELGKGNFVYMQDEPGMVTHEPDAVFLRKDNESPALCRTWPEWKLHFTVDEKFHINYGPWIDRNREILYKFFYPPSFETMKVDTMPVSSNKRRVFQNFELRVNSNTDFDLKVPFLDSKQSQKASFYLF</sequence>
<accession>A0ABD2QFE0</accession>
<evidence type="ECO:0000313" key="3">
    <source>
        <dbReference type="Proteomes" id="UP001626550"/>
    </source>
</evidence>
<dbReference type="EMBL" id="JBJKFK010000271">
    <property type="protein sequence ID" value="KAL3318229.1"/>
    <property type="molecule type" value="Genomic_DNA"/>
</dbReference>
<feature type="domain" description="Bridge-like lipid transfer protein family member 1 N-terminal" evidence="1">
    <location>
        <begin position="1"/>
        <end position="309"/>
    </location>
</feature>
<protein>
    <recommendedName>
        <fullName evidence="1">Bridge-like lipid transfer protein family member 1 N-terminal domain-containing protein</fullName>
    </recommendedName>
</protein>
<dbReference type="Proteomes" id="UP001626550">
    <property type="component" value="Unassembled WGS sequence"/>
</dbReference>
<dbReference type="Pfam" id="PF20413">
    <property type="entry name" value="BLTP1_N"/>
    <property type="match status" value="1"/>
</dbReference>
<dbReference type="PANTHER" id="PTHR31640">
    <property type="entry name" value="TRANSMEMBRANE PROTEIN KIAA1109"/>
    <property type="match status" value="1"/>
</dbReference>
<gene>
    <name evidence="2" type="ORF">Ciccas_003120</name>
</gene>
<reference evidence="2 3" key="1">
    <citation type="submission" date="2024-11" db="EMBL/GenBank/DDBJ databases">
        <title>Adaptive evolution of stress response genes in parasites aligns with host niche diversity.</title>
        <authorList>
            <person name="Hahn C."/>
            <person name="Resl P."/>
        </authorList>
    </citation>
    <scope>NUCLEOTIDE SEQUENCE [LARGE SCALE GENOMIC DNA]</scope>
    <source>
        <strain evidence="2">EGGRZ-B1_66</strain>
        <tissue evidence="2">Body</tissue>
    </source>
</reference>